<sequence length="252" mass="26039">MDSNSQPPAPPAATMNSNNSALQGSSSQQMAAVVAARAAAMPRPTAQPGTAVPRSPTAVGVLAFRPVLLQQSRPKLPVFRPPAPASTVAEWQLLQGSSSQMVVPAVAAPTAMLGVGRPPAPATMFGIGRPPAPATAVTLANSSPLASPSPRFMRLDRLIRDLQDSKLPVFRGPPPPRPELMAGSSSGNALLQSSSSDTGPCVLNKQASPPSPDPSSERDNGSSENELVILDSDSDDNELVILDSDSDDNEKL</sequence>
<dbReference type="EMBL" id="OZ075133">
    <property type="protein sequence ID" value="CAL4988802.1"/>
    <property type="molecule type" value="Genomic_DNA"/>
</dbReference>
<dbReference type="Proteomes" id="UP001497457">
    <property type="component" value="Chromosome 23rd"/>
</dbReference>
<evidence type="ECO:0000313" key="3">
    <source>
        <dbReference type="Proteomes" id="UP001497457"/>
    </source>
</evidence>
<feature type="compositionally biased region" description="Polar residues" evidence="1">
    <location>
        <begin position="14"/>
        <end position="29"/>
    </location>
</feature>
<proteinExistence type="predicted"/>
<feature type="compositionally biased region" description="Acidic residues" evidence="1">
    <location>
        <begin position="232"/>
        <end position="252"/>
    </location>
</feature>
<feature type="compositionally biased region" description="Low complexity" evidence="1">
    <location>
        <begin position="30"/>
        <end position="44"/>
    </location>
</feature>
<accession>A0ABC9AXD7</accession>
<evidence type="ECO:0000256" key="1">
    <source>
        <dbReference type="SAM" id="MobiDB-lite"/>
    </source>
</evidence>
<feature type="region of interest" description="Disordered" evidence="1">
    <location>
        <begin position="165"/>
        <end position="252"/>
    </location>
</feature>
<feature type="compositionally biased region" description="Low complexity" evidence="1">
    <location>
        <begin position="182"/>
        <end position="196"/>
    </location>
</feature>
<reference evidence="3" key="1">
    <citation type="submission" date="2024-06" db="EMBL/GenBank/DDBJ databases">
        <authorList>
            <person name="Ryan C."/>
        </authorList>
    </citation>
    <scope>NUCLEOTIDE SEQUENCE [LARGE SCALE GENOMIC DNA]</scope>
</reference>
<reference evidence="2 3" key="2">
    <citation type="submission" date="2024-10" db="EMBL/GenBank/DDBJ databases">
        <authorList>
            <person name="Ryan C."/>
        </authorList>
    </citation>
    <scope>NUCLEOTIDE SEQUENCE [LARGE SCALE GENOMIC DNA]</scope>
</reference>
<keyword evidence="3" id="KW-1185">Reference proteome</keyword>
<organism evidence="2 3">
    <name type="scientific">Urochloa decumbens</name>
    <dbReference type="NCBI Taxonomy" id="240449"/>
    <lineage>
        <taxon>Eukaryota</taxon>
        <taxon>Viridiplantae</taxon>
        <taxon>Streptophyta</taxon>
        <taxon>Embryophyta</taxon>
        <taxon>Tracheophyta</taxon>
        <taxon>Spermatophyta</taxon>
        <taxon>Magnoliopsida</taxon>
        <taxon>Liliopsida</taxon>
        <taxon>Poales</taxon>
        <taxon>Poaceae</taxon>
        <taxon>PACMAD clade</taxon>
        <taxon>Panicoideae</taxon>
        <taxon>Panicodae</taxon>
        <taxon>Paniceae</taxon>
        <taxon>Melinidinae</taxon>
        <taxon>Urochloa</taxon>
    </lineage>
</organism>
<feature type="region of interest" description="Disordered" evidence="1">
    <location>
        <begin position="1"/>
        <end position="54"/>
    </location>
</feature>
<protein>
    <submittedName>
        <fullName evidence="2">Uncharacterized protein</fullName>
    </submittedName>
</protein>
<gene>
    <name evidence="2" type="ORF">URODEC1_LOCUS59416</name>
</gene>
<evidence type="ECO:0000313" key="2">
    <source>
        <dbReference type="EMBL" id="CAL4988802.1"/>
    </source>
</evidence>
<dbReference type="AlphaFoldDB" id="A0ABC9AXD7"/>
<name>A0ABC9AXD7_9POAL</name>